<keyword evidence="3" id="KW-1185">Reference proteome</keyword>
<dbReference type="RefSeq" id="WP_284241289.1">
    <property type="nucleotide sequence ID" value="NZ_BSSQ01000019.1"/>
</dbReference>
<keyword evidence="1" id="KW-0472">Membrane</keyword>
<evidence type="ECO:0000313" key="2">
    <source>
        <dbReference type="EMBL" id="GLX70515.1"/>
    </source>
</evidence>
<dbReference type="Proteomes" id="UP001157114">
    <property type="component" value="Unassembled WGS sequence"/>
</dbReference>
<sequence>MDKPVINLSLEYIDTPDDFHRTITIFGDDQIIVDARDISEQMDFRLSATTIRIVLESMKNKNKKNRLLVCLMTVVFTIIDLLTAGSSGILSSFVHSMSNYELNLKTTGNEANISIQFDSSYFQEPFIIKNSDHVKVISWRKKRKL</sequence>
<name>A0ABQ6GJ49_9BACL</name>
<organism evidence="2 3">
    <name type="scientific">Paenibacillus glycanilyticus</name>
    <dbReference type="NCBI Taxonomy" id="126569"/>
    <lineage>
        <taxon>Bacteria</taxon>
        <taxon>Bacillati</taxon>
        <taxon>Bacillota</taxon>
        <taxon>Bacilli</taxon>
        <taxon>Bacillales</taxon>
        <taxon>Paenibacillaceae</taxon>
        <taxon>Paenibacillus</taxon>
    </lineage>
</organism>
<dbReference type="EMBL" id="BSSQ01000019">
    <property type="protein sequence ID" value="GLX70515.1"/>
    <property type="molecule type" value="Genomic_DNA"/>
</dbReference>
<keyword evidence="1" id="KW-0812">Transmembrane</keyword>
<feature type="transmembrane region" description="Helical" evidence="1">
    <location>
        <begin position="67"/>
        <end position="94"/>
    </location>
</feature>
<protein>
    <submittedName>
        <fullName evidence="2">Uncharacterized protein</fullName>
    </submittedName>
</protein>
<evidence type="ECO:0000256" key="1">
    <source>
        <dbReference type="SAM" id="Phobius"/>
    </source>
</evidence>
<comment type="caution">
    <text evidence="2">The sequence shown here is derived from an EMBL/GenBank/DDBJ whole genome shotgun (WGS) entry which is preliminary data.</text>
</comment>
<reference evidence="2 3" key="1">
    <citation type="submission" date="2023-03" db="EMBL/GenBank/DDBJ databases">
        <title>Draft genome sequence of the bacteria which degrade cell wall of Tricholomamatutake.</title>
        <authorList>
            <person name="Konishi Y."/>
            <person name="Fukuta Y."/>
            <person name="Shirasaka N."/>
        </authorList>
    </citation>
    <scope>NUCLEOTIDE SEQUENCE [LARGE SCALE GENOMIC DNA]</scope>
    <source>
        <strain evidence="3">mu1</strain>
    </source>
</reference>
<gene>
    <name evidence="2" type="ORF">MU1_48610</name>
</gene>
<evidence type="ECO:0000313" key="3">
    <source>
        <dbReference type="Proteomes" id="UP001157114"/>
    </source>
</evidence>
<accession>A0ABQ6GJ49</accession>
<proteinExistence type="predicted"/>
<keyword evidence="1" id="KW-1133">Transmembrane helix</keyword>